<reference evidence="2" key="1">
    <citation type="submission" date="2022-11" db="UniProtKB">
        <authorList>
            <consortium name="WormBaseParasite"/>
        </authorList>
    </citation>
    <scope>IDENTIFICATION</scope>
</reference>
<evidence type="ECO:0000313" key="2">
    <source>
        <dbReference type="WBParaSite" id="ES5_v2.g14119.t1"/>
    </source>
</evidence>
<dbReference type="Proteomes" id="UP000887579">
    <property type="component" value="Unplaced"/>
</dbReference>
<accession>A0AC34FA26</accession>
<evidence type="ECO:0000313" key="1">
    <source>
        <dbReference type="Proteomes" id="UP000887579"/>
    </source>
</evidence>
<organism evidence="1 2">
    <name type="scientific">Panagrolaimus sp. ES5</name>
    <dbReference type="NCBI Taxonomy" id="591445"/>
    <lineage>
        <taxon>Eukaryota</taxon>
        <taxon>Metazoa</taxon>
        <taxon>Ecdysozoa</taxon>
        <taxon>Nematoda</taxon>
        <taxon>Chromadorea</taxon>
        <taxon>Rhabditida</taxon>
        <taxon>Tylenchina</taxon>
        <taxon>Panagrolaimomorpha</taxon>
        <taxon>Panagrolaimoidea</taxon>
        <taxon>Panagrolaimidae</taxon>
        <taxon>Panagrolaimus</taxon>
    </lineage>
</organism>
<protein>
    <submittedName>
        <fullName evidence="2">Maturase K</fullName>
    </submittedName>
</protein>
<name>A0AC34FA26_9BILA</name>
<proteinExistence type="predicted"/>
<dbReference type="WBParaSite" id="ES5_v2.g14119.t1">
    <property type="protein sequence ID" value="ES5_v2.g14119.t1"/>
    <property type="gene ID" value="ES5_v2.g14119"/>
</dbReference>
<sequence length="157" mass="18770">MYPYLPPITPYELEEIKCFISFYRRDIIEYEILILDRLISSYQKHRTHEIRQELKKFLIYLRRSVCPSPPNSPQKFYDPERITFDQSLDPFQLQEDYIYSKTKLNPKESNEVIYECTCKSCKISTTTTKPSHSPSKIKRTISILKKFIVRTCVKCII</sequence>